<dbReference type="InterPro" id="IPR036770">
    <property type="entry name" value="Ankyrin_rpt-contain_sf"/>
</dbReference>
<protein>
    <submittedName>
        <fullName evidence="2">Ankyrin repeat-containing protein</fullName>
    </submittedName>
    <submittedName>
        <fullName evidence="3">Ankyrin_repeat-containing protein</fullName>
    </submittedName>
</protein>
<proteinExistence type="predicted"/>
<evidence type="ECO:0000313" key="2">
    <source>
        <dbReference type="EMBL" id="CAI9960255.1"/>
    </source>
</evidence>
<evidence type="ECO:0000313" key="4">
    <source>
        <dbReference type="EMBL" id="CAL6006115.1"/>
    </source>
</evidence>
<evidence type="ECO:0000313" key="1">
    <source>
        <dbReference type="EMBL" id="CAI9916626.1"/>
    </source>
</evidence>
<gene>
    <name evidence="4" type="ORF">HINF_LOCUS20001</name>
    <name evidence="1" type="ORF">HINF_LOCUS4271</name>
    <name evidence="2" type="ORF">HINF_LOCUS47900</name>
    <name evidence="3" type="ORF">HINF_LOCUS7634</name>
</gene>
<comment type="caution">
    <text evidence="2">The sequence shown here is derived from an EMBL/GenBank/DDBJ whole genome shotgun (WGS) entry which is preliminary data.</text>
</comment>
<dbReference type="EMBL" id="CATOUU010000108">
    <property type="protein sequence ID" value="CAI9916626.1"/>
    <property type="molecule type" value="Genomic_DNA"/>
</dbReference>
<name>A0AA86QKC9_9EUKA</name>
<dbReference type="AlphaFoldDB" id="A0AA86QKC9"/>
<dbReference type="Gene3D" id="1.25.40.20">
    <property type="entry name" value="Ankyrin repeat-containing domain"/>
    <property type="match status" value="1"/>
</dbReference>
<reference evidence="2" key="1">
    <citation type="submission" date="2023-06" db="EMBL/GenBank/DDBJ databases">
        <authorList>
            <person name="Kurt Z."/>
        </authorList>
    </citation>
    <scope>NUCLEOTIDE SEQUENCE</scope>
</reference>
<dbReference type="SUPFAM" id="SSF48403">
    <property type="entry name" value="Ankyrin repeat"/>
    <property type="match status" value="1"/>
</dbReference>
<dbReference type="Proteomes" id="UP001642409">
    <property type="component" value="Unassembled WGS sequence"/>
</dbReference>
<dbReference type="EMBL" id="CAXDID020000016">
    <property type="protein sequence ID" value="CAL5983475.1"/>
    <property type="molecule type" value="Genomic_DNA"/>
</dbReference>
<evidence type="ECO:0000313" key="3">
    <source>
        <dbReference type="EMBL" id="CAL5983475.1"/>
    </source>
</evidence>
<dbReference type="EMBL" id="CATOUU010000931">
    <property type="protein sequence ID" value="CAI9960255.1"/>
    <property type="molecule type" value="Genomic_DNA"/>
</dbReference>
<reference evidence="3 5" key="2">
    <citation type="submission" date="2024-07" db="EMBL/GenBank/DDBJ databases">
        <authorList>
            <person name="Akdeniz Z."/>
        </authorList>
    </citation>
    <scope>NUCLEOTIDE SEQUENCE [LARGE SCALE GENOMIC DNA]</scope>
</reference>
<dbReference type="EMBL" id="CAXDID020000053">
    <property type="protein sequence ID" value="CAL6006115.1"/>
    <property type="molecule type" value="Genomic_DNA"/>
</dbReference>
<evidence type="ECO:0000313" key="5">
    <source>
        <dbReference type="Proteomes" id="UP001642409"/>
    </source>
</evidence>
<sequence>MEHWFDAAISNDLKTLHRLSKKYAKKYDNESDEGHRIGFCAVHYAIMHSYLDAVLYLMPLEFDMLTKCAVSFDNFILSSGSCITHLAAAVSNYEVLDAVLAYRHNCDKVHIFMPNNDNLITLDIFALSCTRDTVPFITEEFLLTEMDYLAEKEKTNNFLYNACAYGRTSLLSYLLATFEKMPYNVRIKITFFCFKNHGGVELLKALDKCENKVDQKAFNSCYTKLKQLRCKGMSIIAELYWKRTMKQHAMRTGCFTEEEVKKDLHIIYNRIDKMILDGVE</sequence>
<accession>A0AA86QKC9</accession>
<keyword evidence="5" id="KW-1185">Reference proteome</keyword>
<organism evidence="2">
    <name type="scientific">Hexamita inflata</name>
    <dbReference type="NCBI Taxonomy" id="28002"/>
    <lineage>
        <taxon>Eukaryota</taxon>
        <taxon>Metamonada</taxon>
        <taxon>Diplomonadida</taxon>
        <taxon>Hexamitidae</taxon>
        <taxon>Hexamitinae</taxon>
        <taxon>Hexamita</taxon>
    </lineage>
</organism>